<feature type="transmembrane region" description="Helical" evidence="6">
    <location>
        <begin position="102"/>
        <end position="124"/>
    </location>
</feature>
<dbReference type="InterPro" id="IPR000326">
    <property type="entry name" value="PAP2/HPO"/>
</dbReference>
<reference evidence="8" key="1">
    <citation type="submission" date="2023-02" db="EMBL/GenBank/DDBJ databases">
        <title>Mating type loci evolution in Malassezia.</title>
        <authorList>
            <person name="Coelho M.A."/>
        </authorList>
    </citation>
    <scope>NUCLEOTIDE SEQUENCE</scope>
    <source>
        <strain evidence="8">CBS 14136</strain>
    </source>
</reference>
<evidence type="ECO:0000313" key="9">
    <source>
        <dbReference type="Proteomes" id="UP001214628"/>
    </source>
</evidence>
<sequence>MSLASLSGFNWERIGSNAYLAKSIIDWASLITLFLITSLVGLGRWGFRQPFRLDDPNIQYPFTEHERVPGLLLFFYSMLVPLTGVILLSLAHTRKLARLNSAALGLLLTLAATGMITNVIKVWVGRPRPDLLARCHPRKLDPITDGLYHSGFVDDSICTTPLNSYLLEDGFRSFPSGHSSSSFAGLVYLALCVRAALSSVVHQISRAYVYSAAPTDLVDEEHNEQDPDFRRPPPNEPLIPVAFSVLLPLVPVMVAAYVAISRVMDHRHHPTDVLAGASLGTVMAFAVYRATHLRD</sequence>
<dbReference type="InterPro" id="IPR036938">
    <property type="entry name" value="PAP2/HPO_sf"/>
</dbReference>
<dbReference type="Pfam" id="PF01569">
    <property type="entry name" value="PAP2"/>
    <property type="match status" value="1"/>
</dbReference>
<evidence type="ECO:0000256" key="3">
    <source>
        <dbReference type="ARBA" id="ARBA00022692"/>
    </source>
</evidence>
<dbReference type="PANTHER" id="PTHR10165">
    <property type="entry name" value="LIPID PHOSPHATE PHOSPHATASE"/>
    <property type="match status" value="1"/>
</dbReference>
<feature type="transmembrane region" description="Helical" evidence="6">
    <location>
        <begin position="27"/>
        <end position="47"/>
    </location>
</feature>
<evidence type="ECO:0000256" key="6">
    <source>
        <dbReference type="SAM" id="Phobius"/>
    </source>
</evidence>
<dbReference type="EMBL" id="CP118375">
    <property type="protein sequence ID" value="WFD41486.1"/>
    <property type="molecule type" value="Genomic_DNA"/>
</dbReference>
<feature type="transmembrane region" description="Helical" evidence="6">
    <location>
        <begin position="272"/>
        <end position="291"/>
    </location>
</feature>
<evidence type="ECO:0000313" key="8">
    <source>
        <dbReference type="EMBL" id="WFD41486.1"/>
    </source>
</evidence>
<keyword evidence="4 6" id="KW-1133">Transmembrane helix</keyword>
<comment type="subcellular location">
    <subcellularLocation>
        <location evidence="1">Membrane</location>
        <topology evidence="1">Multi-pass membrane protein</topology>
    </subcellularLocation>
</comment>
<evidence type="ECO:0000256" key="4">
    <source>
        <dbReference type="ARBA" id="ARBA00022989"/>
    </source>
</evidence>
<dbReference type="GO" id="GO:0046839">
    <property type="term" value="P:phospholipid dephosphorylation"/>
    <property type="evidence" value="ECO:0007669"/>
    <property type="project" value="TreeGrafter"/>
</dbReference>
<feature type="domain" description="Phosphatidic acid phosphatase type 2/haloperoxidase" evidence="7">
    <location>
        <begin position="103"/>
        <end position="288"/>
    </location>
</feature>
<evidence type="ECO:0000256" key="5">
    <source>
        <dbReference type="ARBA" id="ARBA00023136"/>
    </source>
</evidence>
<dbReference type="GO" id="GO:0008195">
    <property type="term" value="F:phosphatidate phosphatase activity"/>
    <property type="evidence" value="ECO:0007669"/>
    <property type="project" value="TreeGrafter"/>
</dbReference>
<evidence type="ECO:0000256" key="2">
    <source>
        <dbReference type="ARBA" id="ARBA00008816"/>
    </source>
</evidence>
<dbReference type="Proteomes" id="UP001214628">
    <property type="component" value="Chromosome 1"/>
</dbReference>
<dbReference type="GO" id="GO:0006644">
    <property type="term" value="P:phospholipid metabolic process"/>
    <property type="evidence" value="ECO:0007669"/>
    <property type="project" value="InterPro"/>
</dbReference>
<organism evidence="8 9">
    <name type="scientific">Malassezia psittaci</name>
    <dbReference type="NCBI Taxonomy" id="1821823"/>
    <lineage>
        <taxon>Eukaryota</taxon>
        <taxon>Fungi</taxon>
        <taxon>Dikarya</taxon>
        <taxon>Basidiomycota</taxon>
        <taxon>Ustilaginomycotina</taxon>
        <taxon>Malasseziomycetes</taxon>
        <taxon>Malasseziales</taxon>
        <taxon>Malasseziaceae</taxon>
        <taxon>Malassezia</taxon>
    </lineage>
</organism>
<protein>
    <recommendedName>
        <fullName evidence="7">Phosphatidic acid phosphatase type 2/haloperoxidase domain-containing protein</fullName>
    </recommendedName>
</protein>
<dbReference type="Gene3D" id="1.20.144.10">
    <property type="entry name" value="Phosphatidic acid phosphatase type 2/haloperoxidase"/>
    <property type="match status" value="1"/>
</dbReference>
<gene>
    <name evidence="8" type="ORF">MPSI1_000115</name>
</gene>
<dbReference type="SMART" id="SM00014">
    <property type="entry name" value="acidPPc"/>
    <property type="match status" value="1"/>
</dbReference>
<dbReference type="SUPFAM" id="SSF48317">
    <property type="entry name" value="Acid phosphatase/Vanadium-dependent haloperoxidase"/>
    <property type="match status" value="1"/>
</dbReference>
<dbReference type="PANTHER" id="PTHR10165:SF35">
    <property type="entry name" value="RE23632P"/>
    <property type="match status" value="1"/>
</dbReference>
<evidence type="ECO:0000259" key="7">
    <source>
        <dbReference type="SMART" id="SM00014"/>
    </source>
</evidence>
<keyword evidence="5 6" id="KW-0472">Membrane</keyword>
<accession>A0AAF0F853</accession>
<dbReference type="InterPro" id="IPR043216">
    <property type="entry name" value="PAP-like"/>
</dbReference>
<dbReference type="AlphaFoldDB" id="A0AAF0F853"/>
<evidence type="ECO:0000256" key="1">
    <source>
        <dbReference type="ARBA" id="ARBA00004141"/>
    </source>
</evidence>
<keyword evidence="9" id="KW-1185">Reference proteome</keyword>
<name>A0AAF0F853_9BASI</name>
<feature type="transmembrane region" description="Helical" evidence="6">
    <location>
        <begin position="238"/>
        <end position="260"/>
    </location>
</feature>
<comment type="similarity">
    <text evidence="2">Belongs to the PA-phosphatase related phosphoesterase family.</text>
</comment>
<dbReference type="GO" id="GO:0016020">
    <property type="term" value="C:membrane"/>
    <property type="evidence" value="ECO:0007669"/>
    <property type="project" value="UniProtKB-SubCell"/>
</dbReference>
<feature type="transmembrane region" description="Helical" evidence="6">
    <location>
        <begin position="68"/>
        <end position="90"/>
    </location>
</feature>
<feature type="transmembrane region" description="Helical" evidence="6">
    <location>
        <begin position="182"/>
        <end position="201"/>
    </location>
</feature>
<keyword evidence="3 6" id="KW-0812">Transmembrane</keyword>
<proteinExistence type="inferred from homology"/>